<dbReference type="AlphaFoldDB" id="A0A194XDM4"/>
<gene>
    <name evidence="1" type="ORF">LY89DRAFT_43440</name>
</gene>
<organism evidence="1 2">
    <name type="scientific">Mollisia scopiformis</name>
    <name type="common">Conifer needle endophyte fungus</name>
    <name type="synonym">Phialocephala scopiformis</name>
    <dbReference type="NCBI Taxonomy" id="149040"/>
    <lineage>
        <taxon>Eukaryota</taxon>
        <taxon>Fungi</taxon>
        <taxon>Dikarya</taxon>
        <taxon>Ascomycota</taxon>
        <taxon>Pezizomycotina</taxon>
        <taxon>Leotiomycetes</taxon>
        <taxon>Helotiales</taxon>
        <taxon>Mollisiaceae</taxon>
        <taxon>Mollisia</taxon>
    </lineage>
</organism>
<dbReference type="RefSeq" id="XP_018072609.1">
    <property type="nucleotide sequence ID" value="XM_018207499.1"/>
</dbReference>
<sequence>MAIAWRPQDEFNNLSLSSGANRNTIRRGQHSRIPHRLFSSNPTPFCVTLTFPTNSENILFGIHEYAFLRRTAFLISSSCIMLLFASQRRPSCSQSQYASRLIECVPNSQQTGSHLTPFPPAAVSCFLSTSQISSSKLPIMLRSGRPMIDTRVCWRVAVALFLGLDSILSGGPAGVKIVADPVLLVSAACMFGAWISQNPRDSTRRLPPSSFCCCKGRPK</sequence>
<accession>A0A194XDM4</accession>
<evidence type="ECO:0000313" key="2">
    <source>
        <dbReference type="Proteomes" id="UP000070700"/>
    </source>
</evidence>
<keyword evidence="2" id="KW-1185">Reference proteome</keyword>
<dbReference type="EMBL" id="KQ947413">
    <property type="protein sequence ID" value="KUJ18254.1"/>
    <property type="molecule type" value="Genomic_DNA"/>
</dbReference>
<dbReference type="GeneID" id="28817225"/>
<proteinExistence type="predicted"/>
<protein>
    <submittedName>
        <fullName evidence="1">Uncharacterized protein</fullName>
    </submittedName>
</protein>
<dbReference type="InParanoid" id="A0A194XDM4"/>
<evidence type="ECO:0000313" key="1">
    <source>
        <dbReference type="EMBL" id="KUJ18254.1"/>
    </source>
</evidence>
<name>A0A194XDM4_MOLSC</name>
<dbReference type="KEGG" id="psco:LY89DRAFT_43440"/>
<reference evidence="1 2" key="1">
    <citation type="submission" date="2015-10" db="EMBL/GenBank/DDBJ databases">
        <title>Full genome of DAOMC 229536 Phialocephala scopiformis, a fungal endophyte of spruce producing the potent anti-insectan compound rugulosin.</title>
        <authorList>
            <consortium name="DOE Joint Genome Institute"/>
            <person name="Walker A.K."/>
            <person name="Frasz S.L."/>
            <person name="Seifert K.A."/>
            <person name="Miller J.D."/>
            <person name="Mondo S.J."/>
            <person name="Labutti K."/>
            <person name="Lipzen A."/>
            <person name="Dockter R."/>
            <person name="Kennedy M."/>
            <person name="Grigoriev I.V."/>
            <person name="Spatafora J.W."/>
        </authorList>
    </citation>
    <scope>NUCLEOTIDE SEQUENCE [LARGE SCALE GENOMIC DNA]</scope>
    <source>
        <strain evidence="1 2">CBS 120377</strain>
    </source>
</reference>
<dbReference type="Proteomes" id="UP000070700">
    <property type="component" value="Unassembled WGS sequence"/>
</dbReference>